<feature type="compositionally biased region" description="Polar residues" evidence="1">
    <location>
        <begin position="635"/>
        <end position="650"/>
    </location>
</feature>
<proteinExistence type="predicted"/>
<dbReference type="Pfam" id="PF14111">
    <property type="entry name" value="DUF4283"/>
    <property type="match status" value="1"/>
</dbReference>
<feature type="region of interest" description="Disordered" evidence="1">
    <location>
        <begin position="485"/>
        <end position="650"/>
    </location>
</feature>
<dbReference type="AlphaFoldDB" id="A0A484MP09"/>
<feature type="compositionally biased region" description="Polar residues" evidence="1">
    <location>
        <begin position="158"/>
        <end position="173"/>
    </location>
</feature>
<name>A0A484MP09_9ASTE</name>
<accession>A0A484MP09</accession>
<feature type="compositionally biased region" description="Basic residues" evidence="1">
    <location>
        <begin position="433"/>
        <end position="443"/>
    </location>
</feature>
<feature type="compositionally biased region" description="Basic and acidic residues" evidence="1">
    <location>
        <begin position="590"/>
        <end position="599"/>
    </location>
</feature>
<evidence type="ECO:0000313" key="3">
    <source>
        <dbReference type="EMBL" id="VFQ90207.1"/>
    </source>
</evidence>
<dbReference type="InterPro" id="IPR025558">
    <property type="entry name" value="DUF4283"/>
</dbReference>
<evidence type="ECO:0000313" key="4">
    <source>
        <dbReference type="Proteomes" id="UP000595140"/>
    </source>
</evidence>
<organism evidence="3 4">
    <name type="scientific">Cuscuta campestris</name>
    <dbReference type="NCBI Taxonomy" id="132261"/>
    <lineage>
        <taxon>Eukaryota</taxon>
        <taxon>Viridiplantae</taxon>
        <taxon>Streptophyta</taxon>
        <taxon>Embryophyta</taxon>
        <taxon>Tracheophyta</taxon>
        <taxon>Spermatophyta</taxon>
        <taxon>Magnoliopsida</taxon>
        <taxon>eudicotyledons</taxon>
        <taxon>Gunneridae</taxon>
        <taxon>Pentapetalae</taxon>
        <taxon>asterids</taxon>
        <taxon>lamiids</taxon>
        <taxon>Solanales</taxon>
        <taxon>Convolvulaceae</taxon>
        <taxon>Cuscuteae</taxon>
        <taxon>Cuscuta</taxon>
        <taxon>Cuscuta subgen. Grammica</taxon>
        <taxon>Cuscuta sect. Cleistogrammica</taxon>
    </lineage>
</organism>
<sequence length="722" mass="79227">MGNKGKRNTKKKNQQNSTNFVFDGTPISDGKKCKSPAIASVDGSGSSKQLLSCLPTVSYVRHAGDGLTPGNEPTANEEHIDSEQTADSSLTAVSVTLPSFDTLDTEDRSLSAERGPKTVASKKGKAQRNATQAENSECSSSMHPVKPRPPPKSEPHPNTNVPLSTQPTSSSAFRENRSPADGIPLNKVDVGEMVVIPYEGYTSLEDDWGFCLVGCFTGRFPGIKAIEGLISSWHVQCKLLPHERGWVIFQFLCDEDRMMVLHNGPYMLFGKTLLLRILPEGFCFNFDAFMTVDIWVKFIDVPLQCWNKVAFDCLGSRVETPLCTDQGTKRRGRVSFCRMLIKLDMSKELPLSFEVCLPDGDKYIQKVVYEGLPKYCYHCTKFGHNQLDCRVLRALHLKRNGEFVGKATKDTKSKARPTNEGVKTTTSCGQNPKRARTRRARKHNTGEGSEAIHSVAAMPKPVARALPSTQAAKTDVVEKMGNEGVQTEPTATLLAAGTDQVPEAKLKKKKKTSKGEQPIVEDTGKGADPPGDQRTQLSSSVEAILDVGGDSASTSTVPKDHDGSTSSKPSLDNAVGKNRAKSSTKTTKKPQSDAKETVDKANPSCHELKHKGDPAPPKTGDKAGDVVVDECPPTENDNSSSFTSTKTLWQAKQEQEREEWYDRLLKAAMLRVDRNDPKRPKLAPDKLRQLIASNPSEIRDAYGEPVDLDVLYRLRRAADQRK</sequence>
<keyword evidence="4" id="KW-1185">Reference proteome</keyword>
<feature type="compositionally biased region" description="Basic and acidic residues" evidence="1">
    <location>
        <begin position="105"/>
        <end position="116"/>
    </location>
</feature>
<feature type="domain" description="DUF4283" evidence="2">
    <location>
        <begin position="205"/>
        <end position="284"/>
    </location>
</feature>
<feature type="compositionally biased region" description="Basic residues" evidence="1">
    <location>
        <begin position="1"/>
        <end position="13"/>
    </location>
</feature>
<gene>
    <name evidence="3" type="ORF">CCAM_LOCUS31983</name>
</gene>
<dbReference type="OrthoDB" id="1939300at2759"/>
<dbReference type="PANTHER" id="PTHR31286:SF168">
    <property type="entry name" value="DUF4283 DOMAIN-CONTAINING PROTEIN"/>
    <property type="match status" value="1"/>
</dbReference>
<feature type="region of interest" description="Disordered" evidence="1">
    <location>
        <begin position="1"/>
        <end position="47"/>
    </location>
</feature>
<feature type="compositionally biased region" description="Polar residues" evidence="1">
    <location>
        <begin position="421"/>
        <end position="430"/>
    </location>
</feature>
<dbReference type="InterPro" id="IPR040256">
    <property type="entry name" value="At4g02000-like"/>
</dbReference>
<feature type="compositionally biased region" description="Basic residues" evidence="1">
    <location>
        <begin position="578"/>
        <end position="588"/>
    </location>
</feature>
<dbReference type="PANTHER" id="PTHR31286">
    <property type="entry name" value="GLYCINE-RICH CELL WALL STRUCTURAL PROTEIN 1.8-LIKE"/>
    <property type="match status" value="1"/>
</dbReference>
<evidence type="ECO:0000256" key="1">
    <source>
        <dbReference type="SAM" id="MobiDB-lite"/>
    </source>
</evidence>
<dbReference type="Proteomes" id="UP000595140">
    <property type="component" value="Unassembled WGS sequence"/>
</dbReference>
<feature type="region of interest" description="Disordered" evidence="1">
    <location>
        <begin position="104"/>
        <end position="181"/>
    </location>
</feature>
<protein>
    <recommendedName>
        <fullName evidence="2">DUF4283 domain-containing protein</fullName>
    </recommendedName>
</protein>
<feature type="region of interest" description="Disordered" evidence="1">
    <location>
        <begin position="64"/>
        <end position="88"/>
    </location>
</feature>
<dbReference type="EMBL" id="OOIL02004034">
    <property type="protein sequence ID" value="VFQ90207.1"/>
    <property type="molecule type" value="Genomic_DNA"/>
</dbReference>
<reference evidence="3 4" key="1">
    <citation type="submission" date="2018-04" db="EMBL/GenBank/DDBJ databases">
        <authorList>
            <person name="Vogel A."/>
        </authorList>
    </citation>
    <scope>NUCLEOTIDE SEQUENCE [LARGE SCALE GENOMIC DNA]</scope>
</reference>
<feature type="compositionally biased region" description="Polar residues" evidence="1">
    <location>
        <begin position="128"/>
        <end position="142"/>
    </location>
</feature>
<feature type="compositionally biased region" description="Basic and acidic residues" evidence="1">
    <location>
        <begin position="606"/>
        <end position="624"/>
    </location>
</feature>
<feature type="region of interest" description="Disordered" evidence="1">
    <location>
        <begin position="408"/>
        <end position="457"/>
    </location>
</feature>
<evidence type="ECO:0000259" key="2">
    <source>
        <dbReference type="Pfam" id="PF14111"/>
    </source>
</evidence>